<keyword evidence="5" id="KW-0689">Ribosomal protein</keyword>
<dbReference type="GeneID" id="110253243"/>
<dbReference type="InterPro" id="IPR040054">
    <property type="entry name" value="MRPS18B"/>
</dbReference>
<dbReference type="Gene3D" id="4.10.640.10">
    <property type="entry name" value="Ribosomal protein S18"/>
    <property type="match status" value="1"/>
</dbReference>
<evidence type="ECO:0000256" key="2">
    <source>
        <dbReference type="ARBA" id="ARBA00006136"/>
    </source>
</evidence>
<evidence type="ECO:0000256" key="4">
    <source>
        <dbReference type="ARBA" id="ARBA00022946"/>
    </source>
</evidence>
<feature type="region of interest" description="Disordered" evidence="11">
    <location>
        <begin position="217"/>
        <end position="240"/>
    </location>
</feature>
<evidence type="ECO:0000256" key="1">
    <source>
        <dbReference type="ARBA" id="ARBA00004173"/>
    </source>
</evidence>
<comment type="subcellular location">
    <subcellularLocation>
        <location evidence="1">Mitochondrion</location>
    </subcellularLocation>
</comment>
<reference evidence="12" key="1">
    <citation type="submission" date="2022-11" db="UniProtKB">
        <authorList>
            <consortium name="EnsemblMetazoa"/>
        </authorList>
    </citation>
    <scope>IDENTIFICATION</scope>
</reference>
<evidence type="ECO:0000256" key="7">
    <source>
        <dbReference type="ARBA" id="ARBA00023274"/>
    </source>
</evidence>
<accession>A0A913Y832</accession>
<dbReference type="GO" id="GO:0003735">
    <property type="term" value="F:structural constituent of ribosome"/>
    <property type="evidence" value="ECO:0007669"/>
    <property type="project" value="InterPro"/>
</dbReference>
<sequence>MAAGSIRNCFSVVRSVLPGSAVILDNFLTQRISLSHIVLRNYSRFSEFQGIKPSADRGKFLTLTYPYSLSNVRFVHNSGSQHEFNEADTYIPEHTSDLKKLTIDDIMKEWQDSKPIWSGYRRNHKGQIPQKRTRLRCTTVSKKLLTQNPCPICRVRVNKNYEMDSKDVVFLTQFISPHSGEVLDNNKTGVCRQQQKKLIKSIEEAKNQGNLPFTIPGPRDPQRQFKAAGIPAPNIRNKTG</sequence>
<evidence type="ECO:0000256" key="10">
    <source>
        <dbReference type="ARBA" id="ARBA00035515"/>
    </source>
</evidence>
<organism evidence="12 13">
    <name type="scientific">Exaiptasia diaphana</name>
    <name type="common">Tropical sea anemone</name>
    <name type="synonym">Aiptasia pulchella</name>
    <dbReference type="NCBI Taxonomy" id="2652724"/>
    <lineage>
        <taxon>Eukaryota</taxon>
        <taxon>Metazoa</taxon>
        <taxon>Cnidaria</taxon>
        <taxon>Anthozoa</taxon>
        <taxon>Hexacorallia</taxon>
        <taxon>Actiniaria</taxon>
        <taxon>Aiptasiidae</taxon>
        <taxon>Exaiptasia</taxon>
    </lineage>
</organism>
<comment type="similarity">
    <text evidence="2">Belongs to the bacterial ribosomal protein bS18 family. Mitochondrion-specific ribosomal protein mS40 subfamily.</text>
</comment>
<evidence type="ECO:0000313" key="13">
    <source>
        <dbReference type="Proteomes" id="UP000887567"/>
    </source>
</evidence>
<dbReference type="InterPro" id="IPR001648">
    <property type="entry name" value="Ribosomal_bS18"/>
</dbReference>
<dbReference type="Pfam" id="PF01084">
    <property type="entry name" value="Ribosomal_S18"/>
    <property type="match status" value="1"/>
</dbReference>
<proteinExistence type="inferred from homology"/>
<keyword evidence="3" id="KW-0597">Phosphoprotein</keyword>
<evidence type="ECO:0000256" key="8">
    <source>
        <dbReference type="ARBA" id="ARBA00032055"/>
    </source>
</evidence>
<name>A0A913Y832_EXADI</name>
<evidence type="ECO:0000256" key="6">
    <source>
        <dbReference type="ARBA" id="ARBA00023128"/>
    </source>
</evidence>
<dbReference type="SUPFAM" id="SSF46911">
    <property type="entry name" value="Ribosomal protein S18"/>
    <property type="match status" value="1"/>
</dbReference>
<dbReference type="OrthoDB" id="5959928at2759"/>
<evidence type="ECO:0000256" key="11">
    <source>
        <dbReference type="SAM" id="MobiDB-lite"/>
    </source>
</evidence>
<dbReference type="InterPro" id="IPR036870">
    <property type="entry name" value="Ribosomal_bS18_sf"/>
</dbReference>
<dbReference type="GO" id="GO:0005739">
    <property type="term" value="C:mitochondrion"/>
    <property type="evidence" value="ECO:0007669"/>
    <property type="project" value="UniProtKB-SubCell"/>
</dbReference>
<evidence type="ECO:0000313" key="12">
    <source>
        <dbReference type="EnsemblMetazoa" id="XP_020915785.1"/>
    </source>
</evidence>
<keyword evidence="6" id="KW-0496">Mitochondrion</keyword>
<dbReference type="PANTHER" id="PTHR13329">
    <property type="entry name" value="MITOCHONDRIAL RIBOSOMAL PROTEIN S18B"/>
    <property type="match status" value="1"/>
</dbReference>
<dbReference type="Proteomes" id="UP000887567">
    <property type="component" value="Unplaced"/>
</dbReference>
<dbReference type="RefSeq" id="XP_020915785.1">
    <property type="nucleotide sequence ID" value="XM_021060126.2"/>
</dbReference>
<dbReference type="GO" id="GO:0032543">
    <property type="term" value="P:mitochondrial translation"/>
    <property type="evidence" value="ECO:0007669"/>
    <property type="project" value="InterPro"/>
</dbReference>
<dbReference type="AlphaFoldDB" id="A0A913Y832"/>
<evidence type="ECO:0000256" key="3">
    <source>
        <dbReference type="ARBA" id="ARBA00022553"/>
    </source>
</evidence>
<dbReference type="EnsemblMetazoa" id="XM_021060126.2">
    <property type="protein sequence ID" value="XP_020915785.1"/>
    <property type="gene ID" value="LOC110253243"/>
</dbReference>
<dbReference type="GO" id="GO:0005840">
    <property type="term" value="C:ribosome"/>
    <property type="evidence" value="ECO:0007669"/>
    <property type="project" value="UniProtKB-KW"/>
</dbReference>
<evidence type="ECO:0000256" key="5">
    <source>
        <dbReference type="ARBA" id="ARBA00022980"/>
    </source>
</evidence>
<keyword evidence="4" id="KW-0809">Transit peptide</keyword>
<evidence type="ECO:0000256" key="9">
    <source>
        <dbReference type="ARBA" id="ARBA00035130"/>
    </source>
</evidence>
<dbReference type="KEGG" id="epa:110253243"/>
<keyword evidence="13" id="KW-1185">Reference proteome</keyword>
<protein>
    <recommendedName>
        <fullName evidence="9">Small ribosomal subunit protein mS40</fullName>
    </recommendedName>
    <alternativeName>
        <fullName evidence="8">28S ribosomal protein S18-2, mitochondrial</fullName>
    </alternativeName>
    <alternativeName>
        <fullName evidence="10">28S ribosomal protein S18b, mitochondrial</fullName>
    </alternativeName>
</protein>
<dbReference type="PANTHER" id="PTHR13329:SF2">
    <property type="entry name" value="SMALL RIBOSOMAL SUBUNIT PROTEIN MS40"/>
    <property type="match status" value="1"/>
</dbReference>
<dbReference type="GO" id="GO:1990904">
    <property type="term" value="C:ribonucleoprotein complex"/>
    <property type="evidence" value="ECO:0007669"/>
    <property type="project" value="UniProtKB-KW"/>
</dbReference>
<keyword evidence="7" id="KW-0687">Ribonucleoprotein</keyword>